<evidence type="ECO:0000256" key="3">
    <source>
        <dbReference type="ARBA" id="ARBA00022729"/>
    </source>
</evidence>
<comment type="similarity">
    <text evidence="1">Belongs to the bacterial solute-binding protein ModA family.</text>
</comment>
<keyword evidence="3 5" id="KW-0732">Signal</keyword>
<feature type="chain" id="PRO_5007275170" evidence="5">
    <location>
        <begin position="21"/>
        <end position="250"/>
    </location>
</feature>
<organism evidence="6 7">
    <name type="scientific">Zhongshania aliphaticivorans</name>
    <dbReference type="NCBI Taxonomy" id="1470434"/>
    <lineage>
        <taxon>Bacteria</taxon>
        <taxon>Pseudomonadati</taxon>
        <taxon>Pseudomonadota</taxon>
        <taxon>Gammaproteobacteria</taxon>
        <taxon>Cellvibrionales</taxon>
        <taxon>Spongiibacteraceae</taxon>
        <taxon>Zhongshania</taxon>
    </lineage>
</organism>
<dbReference type="PANTHER" id="PTHR30632:SF14">
    <property type="entry name" value="TUNGSTATE_MOLYBDATE_CHROMATE-BINDING PROTEIN MODA"/>
    <property type="match status" value="1"/>
</dbReference>
<dbReference type="Proteomes" id="UP000074119">
    <property type="component" value="Chromosome"/>
</dbReference>
<protein>
    <submittedName>
        <fullName evidence="6">Molybdate ABC transporter substrate-binding protein</fullName>
    </submittedName>
</protein>
<evidence type="ECO:0000256" key="4">
    <source>
        <dbReference type="PIRSR" id="PIRSR004846-1"/>
    </source>
</evidence>
<dbReference type="EMBL" id="CP014544">
    <property type="protein sequence ID" value="AMO69755.1"/>
    <property type="molecule type" value="Genomic_DNA"/>
</dbReference>
<dbReference type="Gene3D" id="3.40.190.10">
    <property type="entry name" value="Periplasmic binding protein-like II"/>
    <property type="match status" value="2"/>
</dbReference>
<dbReference type="CDD" id="cd13539">
    <property type="entry name" value="PBP2_AvModA"/>
    <property type="match status" value="1"/>
</dbReference>
<dbReference type="InterPro" id="IPR044084">
    <property type="entry name" value="AvModA-like_subst-bd"/>
</dbReference>
<reference evidence="6 7" key="1">
    <citation type="submission" date="2015-12" db="EMBL/GenBank/DDBJ databases">
        <authorList>
            <person name="Shamseldin A."/>
            <person name="Moawad H."/>
            <person name="Abd El-Rahim W.M."/>
            <person name="Sadowsky M.J."/>
        </authorList>
    </citation>
    <scope>NUCLEOTIDE SEQUENCE [LARGE SCALE GENOMIC DNA]</scope>
    <source>
        <strain evidence="6 7">SM2</strain>
    </source>
</reference>
<dbReference type="InterPro" id="IPR050682">
    <property type="entry name" value="ModA/WtpA"/>
</dbReference>
<dbReference type="SUPFAM" id="SSF53850">
    <property type="entry name" value="Periplasmic binding protein-like II"/>
    <property type="match status" value="1"/>
</dbReference>
<evidence type="ECO:0000313" key="7">
    <source>
        <dbReference type="Proteomes" id="UP000074119"/>
    </source>
</evidence>
<dbReference type="STRING" id="1470434.AZF00_16250"/>
<evidence type="ECO:0000256" key="2">
    <source>
        <dbReference type="ARBA" id="ARBA00022723"/>
    </source>
</evidence>
<name>A0A127M984_9GAMM</name>
<dbReference type="NCBIfam" id="TIGR01256">
    <property type="entry name" value="modA"/>
    <property type="match status" value="1"/>
</dbReference>
<dbReference type="GO" id="GO:0046872">
    <property type="term" value="F:metal ion binding"/>
    <property type="evidence" value="ECO:0007669"/>
    <property type="project" value="UniProtKB-KW"/>
</dbReference>
<dbReference type="PANTHER" id="PTHR30632">
    <property type="entry name" value="MOLYBDATE-BINDING PERIPLASMIC PROTEIN"/>
    <property type="match status" value="1"/>
</dbReference>
<keyword evidence="2 4" id="KW-0479">Metal-binding</keyword>
<evidence type="ECO:0000256" key="5">
    <source>
        <dbReference type="SAM" id="SignalP"/>
    </source>
</evidence>
<feature type="signal peptide" evidence="5">
    <location>
        <begin position="1"/>
        <end position="20"/>
    </location>
</feature>
<proteinExistence type="inferred from homology"/>
<evidence type="ECO:0000313" key="6">
    <source>
        <dbReference type="EMBL" id="AMO69755.1"/>
    </source>
</evidence>
<dbReference type="GO" id="GO:0015689">
    <property type="term" value="P:molybdate ion transport"/>
    <property type="evidence" value="ECO:0007669"/>
    <property type="project" value="InterPro"/>
</dbReference>
<sequence length="250" mass="26682">MRRSLLAFAVLLSFCGALQADTVRVALAANFAGPMREIARLFELESGHHVEMAVSSSGKIYAQISHGAPFDVFLSADQSKPAALVAKGLAVADSQFSYALGRLVLWSTNPSLIDNSPNILSSGNFRMLAIANPLLAPYGEAAVEVLQRLACYERLGTKMVKGENIAQTFQFVATGSADLGLVALSQLRDSGLSDVGSQWSVPTAMHSPIRQDAVLLTSAAEKPAAVALMRFIQSEQIRQLIVESGYLLAD</sequence>
<dbReference type="InterPro" id="IPR005950">
    <property type="entry name" value="ModA"/>
</dbReference>
<dbReference type="GO" id="GO:0030973">
    <property type="term" value="F:molybdate ion binding"/>
    <property type="evidence" value="ECO:0007669"/>
    <property type="project" value="InterPro"/>
</dbReference>
<dbReference type="Pfam" id="PF13531">
    <property type="entry name" value="SBP_bac_11"/>
    <property type="match status" value="1"/>
</dbReference>
<feature type="binding site" evidence="4">
    <location>
        <position position="165"/>
    </location>
    <ligand>
        <name>molybdate</name>
        <dbReference type="ChEBI" id="CHEBI:36264"/>
    </ligand>
</feature>
<keyword evidence="4" id="KW-0500">Molybdenum</keyword>
<feature type="binding site" evidence="4">
    <location>
        <position position="57"/>
    </location>
    <ligand>
        <name>molybdate</name>
        <dbReference type="ChEBI" id="CHEBI:36264"/>
    </ligand>
</feature>
<dbReference type="PIRSF" id="PIRSF004846">
    <property type="entry name" value="ModA"/>
    <property type="match status" value="1"/>
</dbReference>
<dbReference type="AlphaFoldDB" id="A0A127M984"/>
<accession>A0A127M984</accession>
<dbReference type="RefSeq" id="WP_008252206.1">
    <property type="nucleotide sequence ID" value="NZ_CP014544.1"/>
</dbReference>
<evidence type="ECO:0000256" key="1">
    <source>
        <dbReference type="ARBA" id="ARBA00009175"/>
    </source>
</evidence>
<dbReference type="KEGG" id="zal:AZF00_16250"/>
<gene>
    <name evidence="6" type="ORF">AZF00_16250</name>
</gene>